<dbReference type="KEGG" id="lant:TUM19329_10150"/>
<dbReference type="RefSeq" id="WP_173236483.1">
    <property type="nucleotide sequence ID" value="NZ_AP022839.1"/>
</dbReference>
<organism evidence="1 2">
    <name type="scientific">Legionella antarctica</name>
    <dbReference type="NCBI Taxonomy" id="2708020"/>
    <lineage>
        <taxon>Bacteria</taxon>
        <taxon>Pseudomonadati</taxon>
        <taxon>Pseudomonadota</taxon>
        <taxon>Gammaproteobacteria</taxon>
        <taxon>Legionellales</taxon>
        <taxon>Legionellaceae</taxon>
        <taxon>Legionella</taxon>
    </lineage>
</organism>
<proteinExistence type="predicted"/>
<gene>
    <name evidence="1" type="ORF">TUM19329_10150</name>
</gene>
<dbReference type="AlphaFoldDB" id="A0A6F8T1U5"/>
<accession>A0A6F8T1U5</accession>
<evidence type="ECO:0000313" key="2">
    <source>
        <dbReference type="Proteomes" id="UP000502894"/>
    </source>
</evidence>
<dbReference type="EMBL" id="AP022839">
    <property type="protein sequence ID" value="BCA94654.1"/>
    <property type="molecule type" value="Genomic_DNA"/>
</dbReference>
<dbReference type="Proteomes" id="UP000502894">
    <property type="component" value="Chromosome"/>
</dbReference>
<keyword evidence="2" id="KW-1185">Reference proteome</keyword>
<evidence type="ECO:0000313" key="1">
    <source>
        <dbReference type="EMBL" id="BCA94654.1"/>
    </source>
</evidence>
<name>A0A6F8T1U5_9GAMM</name>
<protein>
    <submittedName>
        <fullName evidence="1">Uncharacterized protein</fullName>
    </submittedName>
</protein>
<reference evidence="1" key="1">
    <citation type="journal article" date="2020" name="Microbiol. Resour. Announc.">
        <title>Complete Genome Sequence of Novel Psychrotolerant Legionella Strain TUM19329, Isolated from Antarctic Lake Sediment.</title>
        <authorList>
            <person name="Shimada S."/>
            <person name="Nakai R."/>
            <person name="Aoki K."/>
            <person name="Shimoeda N."/>
            <person name="Ohno G."/>
            <person name="Miyazaki Y."/>
            <person name="Kudoh S."/>
            <person name="Imura S."/>
            <person name="Watanabe K."/>
            <person name="Ishii Y."/>
            <person name="Tateda K."/>
        </authorList>
    </citation>
    <scope>NUCLEOTIDE SEQUENCE [LARGE SCALE GENOMIC DNA]</scope>
    <source>
        <strain evidence="1">TUM19329</strain>
    </source>
</reference>
<sequence length="305" mass="35673">MSLPPRFYNEKNTSNIAPEIIKKLILLRLSEYSLKRIEKEMTPVYFGQLHVLILELSQRIQKANIIRSGGPIAYKIAKKRFEGLLDAQWYADKVHAIVFGAQLLQYFTIVCDNDFDPNDNIFAFVRFLKYNESRFGNTEDNLFITEYTLIKAYNELCKYDDIYKEIINGNEKTKQMEAALSIKRLAGKIYTLEQHLALKSAGNSHHIFYQYLAFIISYTRSKITEILFELNIPKELEEEPKKWMSSQRELLVKAHTHLNALDALMQDPERLKGAEYSLGWDILYNFPEKSIERLKLHIEELIGSF</sequence>